<reference evidence="4" key="1">
    <citation type="submission" date="2017-10" db="EMBL/GenBank/DDBJ databases">
        <title>Rapid genome shrinkage in a self-fertile nematode reveals novel sperm competition proteins.</title>
        <authorList>
            <person name="Yin D."/>
            <person name="Schwarz E.M."/>
            <person name="Thomas C.G."/>
            <person name="Felde R.L."/>
            <person name="Korf I.F."/>
            <person name="Cutter A.D."/>
            <person name="Schartner C.M."/>
            <person name="Ralston E.J."/>
            <person name="Meyer B.J."/>
            <person name="Haag E.S."/>
        </authorList>
    </citation>
    <scope>NUCLEOTIDE SEQUENCE [LARGE SCALE GENOMIC DNA]</scope>
    <source>
        <strain evidence="4">JU1422</strain>
    </source>
</reference>
<dbReference type="PANTHER" id="PTHR22739:SF7">
    <property type="entry name" value="EG:152A3.3 PROTEIN-RELATED"/>
    <property type="match status" value="1"/>
</dbReference>
<name>A0A2G5UEG3_9PELO</name>
<evidence type="ECO:0000259" key="2">
    <source>
        <dbReference type="SMART" id="SM01283"/>
    </source>
</evidence>
<evidence type="ECO:0000256" key="1">
    <source>
        <dbReference type="SAM" id="MobiDB-lite"/>
    </source>
</evidence>
<dbReference type="Proteomes" id="UP000230233">
    <property type="component" value="Chromosome III"/>
</dbReference>
<keyword evidence="4" id="KW-1185">Reference proteome</keyword>
<dbReference type="STRING" id="1611254.A0A2G5UEG3"/>
<proteinExistence type="predicted"/>
<accession>A0A2G5UEG3</accession>
<dbReference type="GO" id="GO:0030017">
    <property type="term" value="C:sarcomere"/>
    <property type="evidence" value="ECO:0007669"/>
    <property type="project" value="TreeGrafter"/>
</dbReference>
<dbReference type="InterPro" id="IPR038095">
    <property type="entry name" value="Costars_sf"/>
</dbReference>
<dbReference type="OrthoDB" id="9871914at2759"/>
<dbReference type="InterPro" id="IPR027817">
    <property type="entry name" value="Costars_dom"/>
</dbReference>
<dbReference type="PANTHER" id="PTHR22739">
    <property type="entry name" value="STRIATED MUSCLE ACTIVATOR OF RHO-DEPENDENT SIGNALING-RELATED"/>
    <property type="match status" value="1"/>
</dbReference>
<organism evidence="3 4">
    <name type="scientific">Caenorhabditis nigoni</name>
    <dbReference type="NCBI Taxonomy" id="1611254"/>
    <lineage>
        <taxon>Eukaryota</taxon>
        <taxon>Metazoa</taxon>
        <taxon>Ecdysozoa</taxon>
        <taxon>Nematoda</taxon>
        <taxon>Chromadorea</taxon>
        <taxon>Rhabditida</taxon>
        <taxon>Rhabditina</taxon>
        <taxon>Rhabditomorpha</taxon>
        <taxon>Rhabditoidea</taxon>
        <taxon>Rhabditidae</taxon>
        <taxon>Peloderinae</taxon>
        <taxon>Caenorhabditis</taxon>
    </lineage>
</organism>
<gene>
    <name evidence="3" type="primary">Cni-tag-243</name>
    <name evidence="3" type="synonym">Cnig_chr_III.g10111</name>
    <name evidence="3" type="ORF">B9Z55_010111</name>
</gene>
<dbReference type="GO" id="GO:0045944">
    <property type="term" value="P:positive regulation of transcription by RNA polymerase II"/>
    <property type="evidence" value="ECO:0007669"/>
    <property type="project" value="TreeGrafter"/>
</dbReference>
<dbReference type="GO" id="GO:0003779">
    <property type="term" value="F:actin binding"/>
    <property type="evidence" value="ECO:0007669"/>
    <property type="project" value="InterPro"/>
</dbReference>
<evidence type="ECO:0000313" key="3">
    <source>
        <dbReference type="EMBL" id="PIC37945.1"/>
    </source>
</evidence>
<protein>
    <recommendedName>
        <fullName evidence="2">Costars domain-containing protein</fullName>
    </recommendedName>
</protein>
<sequence length="240" mass="26951">MPGLQENKPPMPIGSASDTIRKFNAVAQANEETLKKNPYSDTYKIQQFDTKNYGRPPPGSKTEARGVKAGVHVCREILFLCETIDQNAEGEEPHKWVKFGKLFNIYSFYSDKLVGMLIRARKYGLVHFEGEMLYQRQDDEKVITMLMALQEIRESLTASGDPANCIQIRRSSAPAPFVPPEVKEKPKLRPIRSDSVTSSKAKFEAPSSINTESDPLPVLGKPKKPWTPKDTSKAPVFCTY</sequence>
<dbReference type="AlphaFoldDB" id="A0A2G5UEG3"/>
<dbReference type="InterPro" id="IPR026111">
    <property type="entry name" value="Abra"/>
</dbReference>
<feature type="region of interest" description="Disordered" evidence="1">
    <location>
        <begin position="176"/>
        <end position="240"/>
    </location>
</feature>
<dbReference type="GO" id="GO:0035025">
    <property type="term" value="P:positive regulation of Rho protein signal transduction"/>
    <property type="evidence" value="ECO:0007669"/>
    <property type="project" value="InterPro"/>
</dbReference>
<comment type="caution">
    <text evidence="3">The sequence shown here is derived from an EMBL/GenBank/DDBJ whole genome shotgun (WGS) entry which is preliminary data.</text>
</comment>
<evidence type="ECO:0000313" key="4">
    <source>
        <dbReference type="Proteomes" id="UP000230233"/>
    </source>
</evidence>
<dbReference type="FunFam" id="1.10.10.1540:FF:000004">
    <property type="entry name" value="Protein CBR-TAG-243"/>
    <property type="match status" value="1"/>
</dbReference>
<dbReference type="Gene3D" id="1.10.10.1540">
    <property type="entry name" value="Costar domain"/>
    <property type="match status" value="1"/>
</dbReference>
<dbReference type="Pfam" id="PF14705">
    <property type="entry name" value="Costars"/>
    <property type="match status" value="1"/>
</dbReference>
<dbReference type="EMBL" id="PDUG01000003">
    <property type="protein sequence ID" value="PIC37945.1"/>
    <property type="molecule type" value="Genomic_DNA"/>
</dbReference>
<feature type="domain" description="Costars" evidence="2">
    <location>
        <begin position="71"/>
        <end position="146"/>
    </location>
</feature>
<dbReference type="SMART" id="SM01283">
    <property type="entry name" value="Costars"/>
    <property type="match status" value="1"/>
</dbReference>